<dbReference type="PANTHER" id="PTHR46776">
    <property type="entry name" value="CYCLIN-DEPENDENT KINASE INHIBITOR 4-RELATED"/>
    <property type="match status" value="1"/>
</dbReference>
<organism evidence="5 6">
    <name type="scientific">Protea cynaroides</name>
    <dbReference type="NCBI Taxonomy" id="273540"/>
    <lineage>
        <taxon>Eukaryota</taxon>
        <taxon>Viridiplantae</taxon>
        <taxon>Streptophyta</taxon>
        <taxon>Embryophyta</taxon>
        <taxon>Tracheophyta</taxon>
        <taxon>Spermatophyta</taxon>
        <taxon>Magnoliopsida</taxon>
        <taxon>Proteales</taxon>
        <taxon>Proteaceae</taxon>
        <taxon>Protea</taxon>
    </lineage>
</organism>
<dbReference type="Proteomes" id="UP001141806">
    <property type="component" value="Unassembled WGS sequence"/>
</dbReference>
<dbReference type="OrthoDB" id="6373236at2759"/>
<feature type="region of interest" description="Disordered" evidence="3">
    <location>
        <begin position="143"/>
        <end position="178"/>
    </location>
</feature>
<keyword evidence="2" id="KW-0649">Protein kinase inhibitor</keyword>
<evidence type="ECO:0000259" key="4">
    <source>
        <dbReference type="Pfam" id="PF02234"/>
    </source>
</evidence>
<evidence type="ECO:0000256" key="3">
    <source>
        <dbReference type="SAM" id="MobiDB-lite"/>
    </source>
</evidence>
<reference evidence="5" key="1">
    <citation type="journal article" date="2023" name="Plant J.">
        <title>The genome of the king protea, Protea cynaroides.</title>
        <authorList>
            <person name="Chang J."/>
            <person name="Duong T.A."/>
            <person name="Schoeman C."/>
            <person name="Ma X."/>
            <person name="Roodt D."/>
            <person name="Barker N."/>
            <person name="Li Z."/>
            <person name="Van de Peer Y."/>
            <person name="Mizrachi E."/>
        </authorList>
    </citation>
    <scope>NUCLEOTIDE SEQUENCE</scope>
    <source>
        <tissue evidence="5">Young leaves</tissue>
    </source>
</reference>
<gene>
    <name evidence="5" type="ORF">NE237_018486</name>
</gene>
<feature type="compositionally biased region" description="Basic and acidic residues" evidence="3">
    <location>
        <begin position="143"/>
        <end position="159"/>
    </location>
</feature>
<feature type="region of interest" description="Disordered" evidence="3">
    <location>
        <begin position="87"/>
        <end position="111"/>
    </location>
</feature>
<dbReference type="GO" id="GO:0005634">
    <property type="term" value="C:nucleus"/>
    <property type="evidence" value="ECO:0007669"/>
    <property type="project" value="InterPro"/>
</dbReference>
<proteinExistence type="inferred from homology"/>
<feature type="domain" description="Cyclin-dependent kinase inhibitor" evidence="4">
    <location>
        <begin position="181"/>
        <end position="226"/>
    </location>
</feature>
<accession>A0A9Q0KA23</accession>
<name>A0A9Q0KA23_9MAGN</name>
<evidence type="ECO:0000313" key="5">
    <source>
        <dbReference type="EMBL" id="KAJ4966637.1"/>
    </source>
</evidence>
<feature type="compositionally biased region" description="Polar residues" evidence="3">
    <location>
        <begin position="95"/>
        <end position="111"/>
    </location>
</feature>
<evidence type="ECO:0000313" key="6">
    <source>
        <dbReference type="Proteomes" id="UP001141806"/>
    </source>
</evidence>
<comment type="caution">
    <text evidence="5">The sequence shown here is derived from an EMBL/GenBank/DDBJ whole genome shotgun (WGS) entry which is preliminary data.</text>
</comment>
<dbReference type="EMBL" id="JAMYWD010000007">
    <property type="protein sequence ID" value="KAJ4966637.1"/>
    <property type="molecule type" value="Genomic_DNA"/>
</dbReference>
<dbReference type="GO" id="GO:0051726">
    <property type="term" value="P:regulation of cell cycle"/>
    <property type="evidence" value="ECO:0007669"/>
    <property type="project" value="InterPro"/>
</dbReference>
<feature type="compositionally biased region" description="Polar residues" evidence="3">
    <location>
        <begin position="166"/>
        <end position="176"/>
    </location>
</feature>
<dbReference type="InterPro" id="IPR044275">
    <property type="entry name" value="KRP"/>
</dbReference>
<evidence type="ECO:0000256" key="2">
    <source>
        <dbReference type="ARBA" id="ARBA00023013"/>
    </source>
</evidence>
<dbReference type="PIRSF" id="PIRSF017811">
    <property type="entry name" value="CDK_inhib_pln"/>
    <property type="match status" value="1"/>
</dbReference>
<dbReference type="AlphaFoldDB" id="A0A9Q0KA23"/>
<sequence length="228" mass="25234">MGKYMRECKGIGETMMEVTQVGVTTRARTLAMATAATATTTGATKRRKVGSGELQFSSSCVQLRSPLVHVITPDNLVSPAISGNSDQVITEDRCSSPNSDQVQASRCSSNGSTEFVNENLRSVDLEGEGDCCHIENSSTYSDCRQRRETTPSSELRAESGDLESTARPTEANSRYRSMTEKMPTEAEIDEFFSAAEKKEQKQFADKYNFDILKDVPLEGRYEWVRVKP</sequence>
<comment type="similarity">
    <text evidence="1">Belongs to the CDI family. ICK/KRP subfamily.</text>
</comment>
<dbReference type="InterPro" id="IPR003175">
    <property type="entry name" value="CDI_dom"/>
</dbReference>
<dbReference type="InterPro" id="IPR044898">
    <property type="entry name" value="CDI_dom_sf"/>
</dbReference>
<dbReference type="Pfam" id="PF02234">
    <property type="entry name" value="CDI"/>
    <property type="match status" value="1"/>
</dbReference>
<protein>
    <recommendedName>
        <fullName evidence="4">Cyclin-dependent kinase inhibitor domain-containing protein</fullName>
    </recommendedName>
</protein>
<dbReference type="Gene3D" id="4.10.365.10">
    <property type="entry name" value="p27"/>
    <property type="match status" value="1"/>
</dbReference>
<evidence type="ECO:0000256" key="1">
    <source>
        <dbReference type="ARBA" id="ARBA00010274"/>
    </source>
</evidence>
<dbReference type="GO" id="GO:0004861">
    <property type="term" value="F:cyclin-dependent protein serine/threonine kinase inhibitor activity"/>
    <property type="evidence" value="ECO:0007669"/>
    <property type="project" value="InterPro"/>
</dbReference>
<keyword evidence="6" id="KW-1185">Reference proteome</keyword>